<reference evidence="2" key="1">
    <citation type="journal article" date="2023" name="Mol. Biol. Evol.">
        <title>Third-Generation Sequencing Reveals the Adaptive Role of the Epigenome in Three Deep-Sea Polychaetes.</title>
        <authorList>
            <person name="Perez M."/>
            <person name="Aroh O."/>
            <person name="Sun Y."/>
            <person name="Lan Y."/>
            <person name="Juniper S.K."/>
            <person name="Young C.R."/>
            <person name="Angers B."/>
            <person name="Qian P.Y."/>
        </authorList>
    </citation>
    <scope>NUCLEOTIDE SEQUENCE</scope>
    <source>
        <strain evidence="2">R07B-5</strain>
    </source>
</reference>
<feature type="compositionally biased region" description="Basic and acidic residues" evidence="1">
    <location>
        <begin position="401"/>
        <end position="424"/>
    </location>
</feature>
<protein>
    <submittedName>
        <fullName evidence="2">Uncharacterized protein</fullName>
    </submittedName>
</protein>
<feature type="region of interest" description="Disordered" evidence="1">
    <location>
        <begin position="336"/>
        <end position="424"/>
    </location>
</feature>
<dbReference type="EMBL" id="JAODUO010001509">
    <property type="protein sequence ID" value="KAK2162646.1"/>
    <property type="molecule type" value="Genomic_DNA"/>
</dbReference>
<evidence type="ECO:0000313" key="2">
    <source>
        <dbReference type="EMBL" id="KAK2162646.1"/>
    </source>
</evidence>
<feature type="region of interest" description="Disordered" evidence="1">
    <location>
        <begin position="127"/>
        <end position="148"/>
    </location>
</feature>
<feature type="compositionally biased region" description="Basic and acidic residues" evidence="1">
    <location>
        <begin position="379"/>
        <end position="392"/>
    </location>
</feature>
<feature type="region of interest" description="Disordered" evidence="1">
    <location>
        <begin position="233"/>
        <end position="307"/>
    </location>
</feature>
<comment type="caution">
    <text evidence="2">The sequence shown here is derived from an EMBL/GenBank/DDBJ whole genome shotgun (WGS) entry which is preliminary data.</text>
</comment>
<evidence type="ECO:0000313" key="3">
    <source>
        <dbReference type="Proteomes" id="UP001209878"/>
    </source>
</evidence>
<feature type="compositionally biased region" description="Polar residues" evidence="1">
    <location>
        <begin position="246"/>
        <end position="272"/>
    </location>
</feature>
<dbReference type="AlphaFoldDB" id="A0AAD9K0J8"/>
<feature type="compositionally biased region" description="Low complexity" evidence="1">
    <location>
        <begin position="336"/>
        <end position="346"/>
    </location>
</feature>
<dbReference type="Proteomes" id="UP001209878">
    <property type="component" value="Unassembled WGS sequence"/>
</dbReference>
<feature type="compositionally biased region" description="Polar residues" evidence="1">
    <location>
        <begin position="133"/>
        <end position="142"/>
    </location>
</feature>
<proteinExistence type="predicted"/>
<name>A0AAD9K0J8_RIDPI</name>
<accession>A0AAD9K0J8</accession>
<keyword evidence="3" id="KW-1185">Reference proteome</keyword>
<feature type="compositionally biased region" description="Basic and acidic residues" evidence="1">
    <location>
        <begin position="293"/>
        <end position="303"/>
    </location>
</feature>
<gene>
    <name evidence="2" type="ORF">NP493_1512g00040</name>
</gene>
<sequence length="424" mass="45802">MDRFELSVNQVNFEGNDLEQFSSIHSFGNLVSYESDLKNADPTSEPVMAKRVLEDAYQDGEASGGPEYAELPGLVEHNFEGYLAHSFSRHGQNNVVKTSRSSESLVVNVGQGNDTVSDVSVSREVTLSGGDRVTQTQTSTDDIQPPQSPSVTQMFGLDASVDTFHAFTKTVEALALQESVIDNKNITPASAEDVARAIAEAQLKLSSSQMEPLQQDINPDNIVSIVVTDEKSSLVSGDKSGASHVNGVNDSSDVMSPDQGDTSQDTSSNSLNHVDVADPGIKPGEAAGTSEGNIHEGNIRNDDGPTLESTLRDHELIRIPSDQMIRMTETSSWFSRVTSSSSPMSSAPDRQQVALSQPGDDQQVGHTETTDDGAVAMTTRDEVQESDENGHQDDEDGLEDNGNRHQRLDIDVVEREQMSDLKYA</sequence>
<evidence type="ECO:0000256" key="1">
    <source>
        <dbReference type="SAM" id="MobiDB-lite"/>
    </source>
</evidence>
<organism evidence="2 3">
    <name type="scientific">Ridgeia piscesae</name>
    <name type="common">Tubeworm</name>
    <dbReference type="NCBI Taxonomy" id="27915"/>
    <lineage>
        <taxon>Eukaryota</taxon>
        <taxon>Metazoa</taxon>
        <taxon>Spiralia</taxon>
        <taxon>Lophotrochozoa</taxon>
        <taxon>Annelida</taxon>
        <taxon>Polychaeta</taxon>
        <taxon>Sedentaria</taxon>
        <taxon>Canalipalpata</taxon>
        <taxon>Sabellida</taxon>
        <taxon>Siboglinidae</taxon>
        <taxon>Ridgeia</taxon>
    </lineage>
</organism>